<dbReference type="Proteomes" id="UP000661507">
    <property type="component" value="Unassembled WGS sequence"/>
</dbReference>
<dbReference type="RefSeq" id="WP_188967256.1">
    <property type="nucleotide sequence ID" value="NZ_BMKW01000005.1"/>
</dbReference>
<feature type="signal peptide" evidence="1">
    <location>
        <begin position="1"/>
        <end position="20"/>
    </location>
</feature>
<dbReference type="InterPro" id="IPR000572">
    <property type="entry name" value="OxRdtase_Mopterin-bd_dom"/>
</dbReference>
<sequence>MAIARRVVLAALAAPGLAAAGEEAVLELHGAIAPPAPRRLSLSQIDAIGRVELVTHTPWTIGPQRFAGLPVGQLLEAVGARGRTMRAVALNDYAVSMPIAEAVAAGAFMATHQDGAPIPVRLRGPFWIIFPWSQRPELENATTRGRAVWQLQRIDIA</sequence>
<proteinExistence type="predicted"/>
<keyword evidence="4" id="KW-1185">Reference proteome</keyword>
<accession>A0A917KJY3</accession>
<comment type="caution">
    <text evidence="3">The sequence shown here is derived from an EMBL/GenBank/DDBJ whole genome shotgun (WGS) entry which is preliminary data.</text>
</comment>
<evidence type="ECO:0000256" key="1">
    <source>
        <dbReference type="SAM" id="SignalP"/>
    </source>
</evidence>
<organism evidence="3 4">
    <name type="scientific">Neoroseomonas lacus</name>
    <dbReference type="NCBI Taxonomy" id="287609"/>
    <lineage>
        <taxon>Bacteria</taxon>
        <taxon>Pseudomonadati</taxon>
        <taxon>Pseudomonadota</taxon>
        <taxon>Alphaproteobacteria</taxon>
        <taxon>Acetobacterales</taxon>
        <taxon>Acetobacteraceae</taxon>
        <taxon>Neoroseomonas</taxon>
    </lineage>
</organism>
<evidence type="ECO:0000313" key="4">
    <source>
        <dbReference type="Proteomes" id="UP000661507"/>
    </source>
</evidence>
<feature type="domain" description="Oxidoreductase molybdopterin-binding" evidence="2">
    <location>
        <begin position="54"/>
        <end position="132"/>
    </location>
</feature>
<dbReference type="SUPFAM" id="SSF56524">
    <property type="entry name" value="Oxidoreductase molybdopterin-binding domain"/>
    <property type="match status" value="1"/>
</dbReference>
<evidence type="ECO:0000259" key="2">
    <source>
        <dbReference type="Pfam" id="PF00174"/>
    </source>
</evidence>
<dbReference type="InterPro" id="IPR036374">
    <property type="entry name" value="OxRdtase_Mopterin-bd_sf"/>
</dbReference>
<dbReference type="Gene3D" id="3.90.420.10">
    <property type="entry name" value="Oxidoreductase, molybdopterin-binding domain"/>
    <property type="match status" value="1"/>
</dbReference>
<gene>
    <name evidence="3" type="ORF">GCM10011320_23700</name>
</gene>
<name>A0A917KJY3_9PROT</name>
<protein>
    <recommendedName>
        <fullName evidence="2">Oxidoreductase molybdopterin-binding domain-containing protein</fullName>
    </recommendedName>
</protein>
<feature type="chain" id="PRO_5037839585" description="Oxidoreductase molybdopterin-binding domain-containing protein" evidence="1">
    <location>
        <begin position="21"/>
        <end position="157"/>
    </location>
</feature>
<evidence type="ECO:0000313" key="3">
    <source>
        <dbReference type="EMBL" id="GGJ15642.1"/>
    </source>
</evidence>
<reference evidence="3" key="1">
    <citation type="journal article" date="2014" name="Int. J. Syst. Evol. Microbiol.">
        <title>Complete genome sequence of Corynebacterium casei LMG S-19264T (=DSM 44701T), isolated from a smear-ripened cheese.</title>
        <authorList>
            <consortium name="US DOE Joint Genome Institute (JGI-PGF)"/>
            <person name="Walter F."/>
            <person name="Albersmeier A."/>
            <person name="Kalinowski J."/>
            <person name="Ruckert C."/>
        </authorList>
    </citation>
    <scope>NUCLEOTIDE SEQUENCE</scope>
    <source>
        <strain evidence="3">CGMCC 1.3617</strain>
    </source>
</reference>
<dbReference type="EMBL" id="BMKW01000005">
    <property type="protein sequence ID" value="GGJ15642.1"/>
    <property type="molecule type" value="Genomic_DNA"/>
</dbReference>
<keyword evidence="1" id="KW-0732">Signal</keyword>
<dbReference type="Pfam" id="PF00174">
    <property type="entry name" value="Oxidored_molyb"/>
    <property type="match status" value="1"/>
</dbReference>
<reference evidence="3" key="2">
    <citation type="submission" date="2020-09" db="EMBL/GenBank/DDBJ databases">
        <authorList>
            <person name="Sun Q."/>
            <person name="Zhou Y."/>
        </authorList>
    </citation>
    <scope>NUCLEOTIDE SEQUENCE</scope>
    <source>
        <strain evidence="3">CGMCC 1.3617</strain>
    </source>
</reference>
<dbReference type="AlphaFoldDB" id="A0A917KJY3"/>